<organism evidence="3 4">
    <name type="scientific">Edaphochlamys debaryana</name>
    <dbReference type="NCBI Taxonomy" id="47281"/>
    <lineage>
        <taxon>Eukaryota</taxon>
        <taxon>Viridiplantae</taxon>
        <taxon>Chlorophyta</taxon>
        <taxon>core chlorophytes</taxon>
        <taxon>Chlorophyceae</taxon>
        <taxon>CS clade</taxon>
        <taxon>Chlamydomonadales</taxon>
        <taxon>Chlamydomonadales incertae sedis</taxon>
        <taxon>Edaphochlamys</taxon>
    </lineage>
</organism>
<feature type="region of interest" description="Disordered" evidence="2">
    <location>
        <begin position="1"/>
        <end position="253"/>
    </location>
</feature>
<name>A0A835XKH5_9CHLO</name>
<evidence type="ECO:0000313" key="4">
    <source>
        <dbReference type="Proteomes" id="UP000612055"/>
    </source>
</evidence>
<proteinExistence type="predicted"/>
<feature type="compositionally biased region" description="Low complexity" evidence="2">
    <location>
        <begin position="97"/>
        <end position="120"/>
    </location>
</feature>
<evidence type="ECO:0000313" key="3">
    <source>
        <dbReference type="EMBL" id="KAG2486437.1"/>
    </source>
</evidence>
<feature type="compositionally biased region" description="Polar residues" evidence="2">
    <location>
        <begin position="468"/>
        <end position="483"/>
    </location>
</feature>
<dbReference type="AlphaFoldDB" id="A0A835XKH5"/>
<feature type="compositionally biased region" description="Gly residues" evidence="2">
    <location>
        <begin position="520"/>
        <end position="530"/>
    </location>
</feature>
<feature type="region of interest" description="Disordered" evidence="2">
    <location>
        <begin position="468"/>
        <end position="546"/>
    </location>
</feature>
<evidence type="ECO:0000256" key="2">
    <source>
        <dbReference type="SAM" id="MobiDB-lite"/>
    </source>
</evidence>
<evidence type="ECO:0000256" key="1">
    <source>
        <dbReference type="SAM" id="Coils"/>
    </source>
</evidence>
<dbReference type="Proteomes" id="UP000612055">
    <property type="component" value="Unassembled WGS sequence"/>
</dbReference>
<dbReference type="EMBL" id="JAEHOE010000112">
    <property type="protein sequence ID" value="KAG2486437.1"/>
    <property type="molecule type" value="Genomic_DNA"/>
</dbReference>
<sequence length="546" mass="54845">MAISPDAGTRAPAAGARPGTTTRTPPAVTPPADSSERKSPTGGILQKTTGRAAPPTPTSPSIPHQPPRRSSTTTQAQAQAPPTPPPRQSAPGGPIHSPGRAPAASSASASGAGLNASTSADLPCLPSRASHSGAPAPDSPQHPPKRAASCSEPGSELPKLCGGGGGAAAADALDKARTGAFSRPTISSSMAARRSQGAADGPRGGFMGRTQTRTAAGGGGGMGTLRARKPFGGGGGGGARDQQLPPGGGGEDLETTILLADAEAKIREMTARMEEMQLDHTVAVNRLEGEAAYRKTQAAAQVAALQRQCGAQEEELRRLRQSLAASEGCAKQLVEQATEYRRQLADLTQSLAEKTQDLGEVRALLGADKGAMDTVISMLREQLKAAHEDRAAKAQRITELEYMVVHRDALLAEAEERVNRAAAAAAEAAAAHSSPPAVAAAAKSAAQPAPLDAAGAWGVLAETVATHAATSSRTTKSSHASQASGSTRRRSTRSTGKGGAVQLGGASRGSVLSEVSGLAGAAGEGAGGEGGESDVESYAGEGCDEE</sequence>
<protein>
    <submittedName>
        <fullName evidence="3">Uncharacterized protein</fullName>
    </submittedName>
</protein>
<comment type="caution">
    <text evidence="3">The sequence shown here is derived from an EMBL/GenBank/DDBJ whole genome shotgun (WGS) entry which is preliminary data.</text>
</comment>
<feature type="compositionally biased region" description="Low complexity" evidence="2">
    <location>
        <begin position="68"/>
        <end position="80"/>
    </location>
</feature>
<gene>
    <name evidence="3" type="ORF">HYH03_014884</name>
</gene>
<feature type="compositionally biased region" description="Low complexity" evidence="2">
    <location>
        <begin position="7"/>
        <end position="32"/>
    </location>
</feature>
<feature type="coiled-coil region" evidence="1">
    <location>
        <begin position="259"/>
        <end position="357"/>
    </location>
</feature>
<keyword evidence="1" id="KW-0175">Coiled coil</keyword>
<accession>A0A835XKH5</accession>
<feature type="compositionally biased region" description="Pro residues" evidence="2">
    <location>
        <begin position="54"/>
        <end position="65"/>
    </location>
</feature>
<keyword evidence="4" id="KW-1185">Reference proteome</keyword>
<reference evidence="3" key="1">
    <citation type="journal article" date="2020" name="bioRxiv">
        <title>Comparative genomics of Chlamydomonas.</title>
        <authorList>
            <person name="Craig R.J."/>
            <person name="Hasan A.R."/>
            <person name="Ness R.W."/>
            <person name="Keightley P.D."/>
        </authorList>
    </citation>
    <scope>NUCLEOTIDE SEQUENCE</scope>
    <source>
        <strain evidence="3">CCAP 11/70</strain>
    </source>
</reference>